<evidence type="ECO:0000256" key="1">
    <source>
        <dbReference type="SAM" id="MobiDB-lite"/>
    </source>
</evidence>
<dbReference type="GO" id="GO:0008806">
    <property type="term" value="F:carboxymethylenebutenolidase activity"/>
    <property type="evidence" value="ECO:0007669"/>
    <property type="project" value="UniProtKB-EC"/>
</dbReference>
<dbReference type="PANTHER" id="PTHR46623:SF6">
    <property type="entry name" value="ALPHA_BETA-HYDROLASES SUPERFAMILY PROTEIN"/>
    <property type="match status" value="1"/>
</dbReference>
<name>A0A0H3FVN1_ZYMMA</name>
<dbReference type="EMBL" id="CP002850">
    <property type="protein sequence ID" value="AEH61863.1"/>
    <property type="molecule type" value="Genomic_DNA"/>
</dbReference>
<feature type="region of interest" description="Disordered" evidence="1">
    <location>
        <begin position="311"/>
        <end position="334"/>
    </location>
</feature>
<reference evidence="3 4" key="1">
    <citation type="journal article" date="2011" name="J. Bacteriol.">
        <title>Genome sequence of the ethanol-producing Zymomonas mobilis subsp. mobilis lectotype strain ATCC 10988.</title>
        <authorList>
            <person name="Pappas K.M."/>
            <person name="Kouvelis V.N."/>
            <person name="Saunders E."/>
            <person name="Brettin T.S."/>
            <person name="Bruce D."/>
            <person name="Detter C."/>
            <person name="Balakireva M."/>
            <person name="Han C.S."/>
            <person name="Savvakis G."/>
            <person name="Kyrpides N.C."/>
            <person name="Typas M.A."/>
        </authorList>
    </citation>
    <scope>NUCLEOTIDE SEQUENCE [LARGE SCALE GENOMIC DNA]</scope>
    <source>
        <strain evidence="4">ATCC 10988 / DSM 424 / CCUG 17860 / LMG 404 / NCIMB 8938 / NRRL B-806 / ZM1</strain>
    </source>
</reference>
<proteinExistence type="predicted"/>
<dbReference type="InterPro" id="IPR002925">
    <property type="entry name" value="Dienelactn_hydro"/>
</dbReference>
<dbReference type="PANTHER" id="PTHR46623">
    <property type="entry name" value="CARBOXYMETHYLENEBUTENOLIDASE-RELATED"/>
    <property type="match status" value="1"/>
</dbReference>
<dbReference type="HOGENOM" id="CLU_054590_7_2_5"/>
<evidence type="ECO:0000313" key="3">
    <source>
        <dbReference type="EMBL" id="AEH61863.1"/>
    </source>
</evidence>
<dbReference type="KEGG" id="zmm:Zmob_0006"/>
<evidence type="ECO:0000313" key="4">
    <source>
        <dbReference type="Proteomes" id="UP000001494"/>
    </source>
</evidence>
<accession>A0A0H3FVN1</accession>
<dbReference type="Proteomes" id="UP000001494">
    <property type="component" value="Chromosome"/>
</dbReference>
<dbReference type="InterPro" id="IPR029058">
    <property type="entry name" value="AB_hydrolase_fold"/>
</dbReference>
<dbReference type="EC" id="3.1.1.45" evidence="3"/>
<feature type="domain" description="Dienelactone hydrolase" evidence="2">
    <location>
        <begin position="83"/>
        <end position="292"/>
    </location>
</feature>
<sequence length="334" mass="36499">MALKGLFLDKIRDQAINRRRLGKAILQFGTAGLLSETVIGRALAAEENPPAKKSFPFPIDKGDDNPLLNTHRVNWRVTNGELMHGYIAVPAAARNKLPTVLIIHDEQGLDFATREYTRKMALNGYIALAPDFLSAWGGMPDDPAKTRALLRGVDWSWLVKDAAMTVDWLKNQRYSTGKVGAIGFGWGGKLAQYTAAQAQDALAAAVAYYSETPPMNEAAHIKAPLQLHFGTSDSAVNAAALNWVSALKSASVPLECYFYPNAGHGFMNETQPAYNEVAANEAWKRSAEFLAANLNPKESLLHKINKGEQKLEKEQAVASSTKPNVTQKANQQPK</sequence>
<feature type="compositionally biased region" description="Polar residues" evidence="1">
    <location>
        <begin position="317"/>
        <end position="334"/>
    </location>
</feature>
<dbReference type="eggNOG" id="COG0412">
    <property type="taxonomic scope" value="Bacteria"/>
</dbReference>
<gene>
    <name evidence="3" type="ordered locus">Zmob_0006</name>
</gene>
<keyword evidence="3" id="KW-0378">Hydrolase</keyword>
<evidence type="ECO:0000259" key="2">
    <source>
        <dbReference type="Pfam" id="PF01738"/>
    </source>
</evidence>
<protein>
    <submittedName>
        <fullName evidence="3">Carboxymethylenebutenolidase</fullName>
        <ecNumber evidence="3">3.1.1.45</ecNumber>
    </submittedName>
</protein>
<dbReference type="Pfam" id="PF01738">
    <property type="entry name" value="DLH"/>
    <property type="match status" value="1"/>
</dbReference>
<dbReference type="RefSeq" id="WP_014500278.1">
    <property type="nucleotide sequence ID" value="NC_017262.1"/>
</dbReference>
<dbReference type="OrthoDB" id="9771666at2"/>
<dbReference type="SUPFAM" id="SSF53474">
    <property type="entry name" value="alpha/beta-Hydrolases"/>
    <property type="match status" value="1"/>
</dbReference>
<dbReference type="InterPro" id="IPR051049">
    <property type="entry name" value="Dienelactone_hydrolase-like"/>
</dbReference>
<dbReference type="AlphaFoldDB" id="A0A0H3FVN1"/>
<dbReference type="Gene3D" id="3.40.50.1820">
    <property type="entry name" value="alpha/beta hydrolase"/>
    <property type="match status" value="1"/>
</dbReference>
<organism evidence="3 4">
    <name type="scientific">Zymomonas mobilis subsp. mobilis (strain ATCC 10988 / DSM 424 / LMG 404 / NCIMB 8938 / NRRL B-806 / ZM1)</name>
    <dbReference type="NCBI Taxonomy" id="555217"/>
    <lineage>
        <taxon>Bacteria</taxon>
        <taxon>Pseudomonadati</taxon>
        <taxon>Pseudomonadota</taxon>
        <taxon>Alphaproteobacteria</taxon>
        <taxon>Sphingomonadales</taxon>
        <taxon>Zymomonadaceae</taxon>
        <taxon>Zymomonas</taxon>
    </lineage>
</organism>